<feature type="chain" id="PRO_5030713183" evidence="8">
    <location>
        <begin position="22"/>
        <end position="443"/>
    </location>
</feature>
<reference evidence="9 10" key="1">
    <citation type="submission" date="2020-07" db="EMBL/GenBank/DDBJ databases">
        <authorList>
            <person name="Sun Q."/>
        </authorList>
    </citation>
    <scope>NUCLEOTIDE SEQUENCE [LARGE SCALE GENOMIC DNA]</scope>
    <source>
        <strain evidence="9 10">MAH-1</strain>
    </source>
</reference>
<dbReference type="SUPFAM" id="SSF56954">
    <property type="entry name" value="Outer membrane efflux proteins (OEP)"/>
    <property type="match status" value="1"/>
</dbReference>
<evidence type="ECO:0000313" key="9">
    <source>
        <dbReference type="EMBL" id="NYA72176.1"/>
    </source>
</evidence>
<dbReference type="Pfam" id="PF02321">
    <property type="entry name" value="OEP"/>
    <property type="match status" value="2"/>
</dbReference>
<comment type="subcellular location">
    <subcellularLocation>
        <location evidence="1">Cell outer membrane</location>
    </subcellularLocation>
</comment>
<evidence type="ECO:0000256" key="1">
    <source>
        <dbReference type="ARBA" id="ARBA00004442"/>
    </source>
</evidence>
<dbReference type="InterPro" id="IPR051906">
    <property type="entry name" value="TolC-like"/>
</dbReference>
<keyword evidence="10" id="KW-1185">Reference proteome</keyword>
<accession>A0A7Y8Y441</accession>
<evidence type="ECO:0000256" key="4">
    <source>
        <dbReference type="ARBA" id="ARBA00022452"/>
    </source>
</evidence>
<keyword evidence="8" id="KW-0732">Signal</keyword>
<evidence type="ECO:0000256" key="2">
    <source>
        <dbReference type="ARBA" id="ARBA00007613"/>
    </source>
</evidence>
<comment type="caution">
    <text evidence="9">The sequence shown here is derived from an EMBL/GenBank/DDBJ whole genome shotgun (WGS) entry which is preliminary data.</text>
</comment>
<keyword evidence="5" id="KW-0812">Transmembrane</keyword>
<evidence type="ECO:0000256" key="5">
    <source>
        <dbReference type="ARBA" id="ARBA00022692"/>
    </source>
</evidence>
<evidence type="ECO:0000256" key="8">
    <source>
        <dbReference type="SAM" id="SignalP"/>
    </source>
</evidence>
<dbReference type="GO" id="GO:0009279">
    <property type="term" value="C:cell outer membrane"/>
    <property type="evidence" value="ECO:0007669"/>
    <property type="project" value="UniProtKB-SubCell"/>
</dbReference>
<comment type="similarity">
    <text evidence="2">Belongs to the outer membrane factor (OMF) (TC 1.B.17) family.</text>
</comment>
<dbReference type="GO" id="GO:1990281">
    <property type="term" value="C:efflux pump complex"/>
    <property type="evidence" value="ECO:0007669"/>
    <property type="project" value="TreeGrafter"/>
</dbReference>
<keyword evidence="6" id="KW-0472">Membrane</keyword>
<keyword evidence="4" id="KW-1134">Transmembrane beta strand</keyword>
<gene>
    <name evidence="9" type="ORF">HZF10_14700</name>
</gene>
<protein>
    <submittedName>
        <fullName evidence="9">TolC family protein</fullName>
    </submittedName>
</protein>
<proteinExistence type="inferred from homology"/>
<dbReference type="AlphaFoldDB" id="A0A7Y8Y441"/>
<evidence type="ECO:0000313" key="10">
    <source>
        <dbReference type="Proteomes" id="UP000535020"/>
    </source>
</evidence>
<keyword evidence="7" id="KW-0998">Cell outer membrane</keyword>
<dbReference type="PANTHER" id="PTHR30026">
    <property type="entry name" value="OUTER MEMBRANE PROTEIN TOLC"/>
    <property type="match status" value="1"/>
</dbReference>
<evidence type="ECO:0000256" key="3">
    <source>
        <dbReference type="ARBA" id="ARBA00022448"/>
    </source>
</evidence>
<dbReference type="GO" id="GO:0015288">
    <property type="term" value="F:porin activity"/>
    <property type="evidence" value="ECO:0007669"/>
    <property type="project" value="TreeGrafter"/>
</dbReference>
<dbReference type="PANTHER" id="PTHR30026:SF20">
    <property type="entry name" value="OUTER MEMBRANE PROTEIN TOLC"/>
    <property type="match status" value="1"/>
</dbReference>
<evidence type="ECO:0000256" key="6">
    <source>
        <dbReference type="ARBA" id="ARBA00023136"/>
    </source>
</evidence>
<dbReference type="GO" id="GO:0015562">
    <property type="term" value="F:efflux transmembrane transporter activity"/>
    <property type="evidence" value="ECO:0007669"/>
    <property type="project" value="InterPro"/>
</dbReference>
<organism evidence="9 10">
    <name type="scientific">Flavobacterium agri</name>
    <dbReference type="NCBI Taxonomy" id="2743471"/>
    <lineage>
        <taxon>Bacteria</taxon>
        <taxon>Pseudomonadati</taxon>
        <taxon>Bacteroidota</taxon>
        <taxon>Flavobacteriia</taxon>
        <taxon>Flavobacteriales</taxon>
        <taxon>Flavobacteriaceae</taxon>
        <taxon>Flavobacterium</taxon>
    </lineage>
</organism>
<dbReference type="Proteomes" id="UP000535020">
    <property type="component" value="Unassembled WGS sequence"/>
</dbReference>
<evidence type="ECO:0000256" key="7">
    <source>
        <dbReference type="ARBA" id="ARBA00023237"/>
    </source>
</evidence>
<dbReference type="RefSeq" id="WP_176006986.1">
    <property type="nucleotide sequence ID" value="NZ_JABWMI010000018.1"/>
</dbReference>
<feature type="signal peptide" evidence="8">
    <location>
        <begin position="1"/>
        <end position="21"/>
    </location>
</feature>
<sequence>MKISKILALALLFLGASQLQAQKKSLSLNEAVKMAVTQSNQSVLADTKVNTANFETQSVKMNQYPDLKISGQYLRLTNADITLKSSGNSNNEEGEGNSTPKVNQLILGQASLSMPIYSGGKLRNSIKASENRSKAELATAAHSKEEVAMEVVQYYVDLYKVQKSIELLRESLKSQQQRVKDFTGMEENGLIARNDLLKAQLAESRVQLSLDEAEKNERVINYYLVTLLKLPAGTQMQISPDNIDRDIFAMTLNTEDQALQNRKDLEALNYSKKASEDQIKVAKADYYPSLSLTGGYIAADLENVVRVENAMNIGVGLSYNLSSIFKNGKAVKAAKSRTAELEQQQAILTDEIKEEVMKSNENYQLSLKQDKVYNEAVGQADENYRIVKDKYENGLADTNDLLEADVDDLNAKINVAYSKANIVLKYYELLEANGQLTQSFKFN</sequence>
<dbReference type="InterPro" id="IPR003423">
    <property type="entry name" value="OMP_efflux"/>
</dbReference>
<keyword evidence="3" id="KW-0813">Transport</keyword>
<name>A0A7Y8Y441_9FLAO</name>
<dbReference type="EMBL" id="JACBJI010000007">
    <property type="protein sequence ID" value="NYA72176.1"/>
    <property type="molecule type" value="Genomic_DNA"/>
</dbReference>
<dbReference type="Gene3D" id="1.20.1600.10">
    <property type="entry name" value="Outer membrane efflux proteins (OEP)"/>
    <property type="match status" value="1"/>
</dbReference>